<comment type="caution">
    <text evidence="2">The sequence shown here is derived from an EMBL/GenBank/DDBJ whole genome shotgun (WGS) entry which is preliminary data.</text>
</comment>
<dbReference type="Proteomes" id="UP000673691">
    <property type="component" value="Unassembled WGS sequence"/>
</dbReference>
<evidence type="ECO:0000313" key="3">
    <source>
        <dbReference type="Proteomes" id="UP000673691"/>
    </source>
</evidence>
<dbReference type="OrthoDB" id="532484at2759"/>
<organism evidence="2 3">
    <name type="scientific">Olpidium bornovanus</name>
    <dbReference type="NCBI Taxonomy" id="278681"/>
    <lineage>
        <taxon>Eukaryota</taxon>
        <taxon>Fungi</taxon>
        <taxon>Fungi incertae sedis</taxon>
        <taxon>Olpidiomycota</taxon>
        <taxon>Olpidiomycotina</taxon>
        <taxon>Olpidiomycetes</taxon>
        <taxon>Olpidiales</taxon>
        <taxon>Olpidiaceae</taxon>
        <taxon>Olpidium</taxon>
    </lineage>
</organism>
<dbReference type="AlphaFoldDB" id="A0A8H7ZXK1"/>
<feature type="region of interest" description="Disordered" evidence="1">
    <location>
        <begin position="1"/>
        <end position="68"/>
    </location>
</feature>
<feature type="compositionally biased region" description="Basic and acidic residues" evidence="1">
    <location>
        <begin position="27"/>
        <end position="41"/>
    </location>
</feature>
<feature type="compositionally biased region" description="Basic and acidic residues" evidence="1">
    <location>
        <begin position="188"/>
        <end position="205"/>
    </location>
</feature>
<feature type="compositionally biased region" description="Basic residues" evidence="1">
    <location>
        <begin position="97"/>
        <end position="118"/>
    </location>
</feature>
<feature type="compositionally biased region" description="Low complexity" evidence="1">
    <location>
        <begin position="208"/>
        <end position="218"/>
    </location>
</feature>
<gene>
    <name evidence="2" type="ORF">BJ554DRAFT_6603</name>
</gene>
<dbReference type="InterPro" id="IPR029147">
    <property type="entry name" value="CFAP77"/>
</dbReference>
<protein>
    <submittedName>
        <fullName evidence="2">Uncharacterized protein</fullName>
    </submittedName>
</protein>
<reference evidence="2 3" key="1">
    <citation type="journal article" name="Sci. Rep.">
        <title>Genome-scale phylogenetic analyses confirm Olpidium as the closest living zoosporic fungus to the non-flagellated, terrestrial fungi.</title>
        <authorList>
            <person name="Chang Y."/>
            <person name="Rochon D."/>
            <person name="Sekimoto S."/>
            <person name="Wang Y."/>
            <person name="Chovatia M."/>
            <person name="Sandor L."/>
            <person name="Salamov A."/>
            <person name="Grigoriev I.V."/>
            <person name="Stajich J.E."/>
            <person name="Spatafora J.W."/>
        </authorList>
    </citation>
    <scope>NUCLEOTIDE SEQUENCE [LARGE SCALE GENOMIC DNA]</scope>
    <source>
        <strain evidence="2">S191</strain>
    </source>
</reference>
<feature type="region of interest" description="Disordered" evidence="1">
    <location>
        <begin position="81"/>
        <end position="124"/>
    </location>
</feature>
<feature type="compositionally biased region" description="Basic and acidic residues" evidence="1">
    <location>
        <begin position="219"/>
        <end position="235"/>
    </location>
</feature>
<feature type="compositionally biased region" description="Low complexity" evidence="1">
    <location>
        <begin position="250"/>
        <end position="264"/>
    </location>
</feature>
<feature type="non-terminal residue" evidence="2">
    <location>
        <position position="1"/>
    </location>
</feature>
<dbReference type="PANTHER" id="PTHR28617">
    <property type="entry name" value="CILIA- AND FLAGELLA-ASSOCIATED PROTEIN 77"/>
    <property type="match status" value="1"/>
</dbReference>
<dbReference type="PANTHER" id="PTHR28617:SF1">
    <property type="entry name" value="CILIA- AND FLAGELLA-ASSOCIATED PROTEIN 77"/>
    <property type="match status" value="1"/>
</dbReference>
<dbReference type="EMBL" id="JAEFCI010003967">
    <property type="protein sequence ID" value="KAG5461235.1"/>
    <property type="molecule type" value="Genomic_DNA"/>
</dbReference>
<dbReference type="Pfam" id="PF14825">
    <property type="entry name" value="CFAP77"/>
    <property type="match status" value="1"/>
</dbReference>
<keyword evidence="3" id="KW-1185">Reference proteome</keyword>
<accession>A0A8H7ZXK1</accession>
<proteinExistence type="predicted"/>
<evidence type="ECO:0000256" key="1">
    <source>
        <dbReference type="SAM" id="MobiDB-lite"/>
    </source>
</evidence>
<name>A0A8H7ZXK1_9FUNG</name>
<evidence type="ECO:0000313" key="2">
    <source>
        <dbReference type="EMBL" id="KAG5461235.1"/>
    </source>
</evidence>
<feature type="region of interest" description="Disordered" evidence="1">
    <location>
        <begin position="142"/>
        <end position="277"/>
    </location>
</feature>
<sequence length="290" mass="32091">VAAKQGITSAKGVREFHKSHPVFLKTGGDHRSCKVRAEQPRRGGGGKLPSDRDPSYTYGKPTNSSTPVRALLTDVFTQEWAEQQRAKRERREERERARRQRPRMMAKMLQRRPQPKRKSAVEAEPSALFRMKRFADVARRVQTRWPAGEEDSAYGRIAAEARGRRKAAREAEKGTPAAPPPQPPAAALEEKVGGPPLEGERESREQTAAASCSAAASAAERHRAEQVSAKPEPEQLHQQQPQQRRPRTTASGDAASAAALAAAAYRQRPAGKPNEMSWNVREGISILCWD</sequence>
<feature type="compositionally biased region" description="Basic and acidic residues" evidence="1">
    <location>
        <begin position="82"/>
        <end position="96"/>
    </location>
</feature>